<dbReference type="Proteomes" id="UP000194360">
    <property type="component" value="Unassembled WGS sequence"/>
</dbReference>
<dbReference type="EMBL" id="MIGB01000077">
    <property type="protein sequence ID" value="OSY34567.1"/>
    <property type="molecule type" value="Genomic_DNA"/>
</dbReference>
<dbReference type="InterPro" id="IPR002937">
    <property type="entry name" value="Amino_oxidase"/>
</dbReference>
<dbReference type="STRING" id="2074.BG845_06720"/>
<sequence length="555" mass="58497">MDGAETGTSSDVVAHPGQGAEYADVVVIGAGHNGLVAANLLADAGWDVLVLEAAPEPGGAVRSAEITEAGFVNDLASAFYPLGAASPVLRELDLGAHGLRWRHAPAVLAHVTPDDRSVVLHRDVERTAARLDAFAPGDGRTWSAMAREWSRIGPDLLETVLRPFPPVRAGARLTRTLGVADGMRLARTLMQPVRAFAEERFGGDGARLLLFGNALHTDLGPDIAGSAAFGWLLSMLGQDVGFPVPEGGAGMITAALMDRLVHRGGRVSCGRGVREVLVRGGRAVGVRDEQGGPITARRAVLAAVAAPVLYRDLVGEEHLPPRFVTDLDRFSWDFSTVKLDWALSGPIPWTAGEVAGAGTVHLGADLDGMRRYTADLGAGRVPEDRFLLLGQMTTADPTRSPPGTESAWAYTHIPRGLGWTRDEVLGYARRIEDTVERNAPGFRDLIRARAVSGPADLQARDPSLVDGAIGGGTQAVHQQLFFRPVPGLGRADTPVDRLFLAGASAHPGGAVHGGPGANAARAALAADGITGGLYRGLVRRLHRRIYADGPDDGRR</sequence>
<proteinExistence type="predicted"/>
<comment type="caution">
    <text evidence="5">The sequence shown here is derived from an EMBL/GenBank/DDBJ whole genome shotgun (WGS) entry which is preliminary data.</text>
</comment>
<dbReference type="AlphaFoldDB" id="A0A1Y2MIQ6"/>
<evidence type="ECO:0000313" key="5">
    <source>
        <dbReference type="EMBL" id="OSY34567.1"/>
    </source>
</evidence>
<evidence type="ECO:0000256" key="2">
    <source>
        <dbReference type="ARBA" id="ARBA00038825"/>
    </source>
</evidence>
<dbReference type="GO" id="GO:0016491">
    <property type="term" value="F:oxidoreductase activity"/>
    <property type="evidence" value="ECO:0007669"/>
    <property type="project" value="UniProtKB-KW"/>
</dbReference>
<name>A0A1Y2MIQ6_PSEAH</name>
<dbReference type="PANTHER" id="PTHR10668:SF105">
    <property type="entry name" value="DEHYDROGENASE-RELATED"/>
    <property type="match status" value="1"/>
</dbReference>
<evidence type="ECO:0000259" key="4">
    <source>
        <dbReference type="Pfam" id="PF01593"/>
    </source>
</evidence>
<accession>A0A1Y2MIQ6</accession>
<gene>
    <name evidence="5" type="primary">crtI_2</name>
    <name evidence="5" type="ORF">BG845_06720</name>
</gene>
<organism evidence="5 6">
    <name type="scientific">Pseudonocardia autotrophica</name>
    <name type="common">Amycolata autotrophica</name>
    <name type="synonym">Nocardia autotrophica</name>
    <dbReference type="NCBI Taxonomy" id="2074"/>
    <lineage>
        <taxon>Bacteria</taxon>
        <taxon>Bacillati</taxon>
        <taxon>Actinomycetota</taxon>
        <taxon>Actinomycetes</taxon>
        <taxon>Pseudonocardiales</taxon>
        <taxon>Pseudonocardiaceae</taxon>
        <taxon>Pseudonocardia</taxon>
    </lineage>
</organism>
<dbReference type="InterPro" id="IPR036188">
    <property type="entry name" value="FAD/NAD-bd_sf"/>
</dbReference>
<dbReference type="PANTHER" id="PTHR10668">
    <property type="entry name" value="PHYTOENE DEHYDROGENASE"/>
    <property type="match status" value="1"/>
</dbReference>
<evidence type="ECO:0000256" key="3">
    <source>
        <dbReference type="ARBA" id="ARBA00040298"/>
    </source>
</evidence>
<dbReference type="Pfam" id="PF01593">
    <property type="entry name" value="Amino_oxidase"/>
    <property type="match status" value="1"/>
</dbReference>
<feature type="domain" description="Amine oxidase" evidence="4">
    <location>
        <begin position="34"/>
        <end position="513"/>
    </location>
</feature>
<keyword evidence="5" id="KW-0560">Oxidoreductase</keyword>
<dbReference type="Gene3D" id="3.50.50.60">
    <property type="entry name" value="FAD/NAD(P)-binding domain"/>
    <property type="match status" value="2"/>
</dbReference>
<dbReference type="SUPFAM" id="SSF51905">
    <property type="entry name" value="FAD/NAD(P)-binding domain"/>
    <property type="match status" value="1"/>
</dbReference>
<protein>
    <recommendedName>
        <fullName evidence="3">Pyridine nucleotide-disulfide oxidoreductase domain-containing protein 2</fullName>
    </recommendedName>
</protein>
<reference evidence="5 6" key="1">
    <citation type="submission" date="2016-09" db="EMBL/GenBank/DDBJ databases">
        <title>Pseudonocardia autotrophica DSM535, a candidate organism with high potential of specific P450 cytochromes.</title>
        <authorList>
            <person name="Grumaz C."/>
            <person name="Vainshtein Y."/>
            <person name="Kirstahler P."/>
            <person name="Sohn K."/>
        </authorList>
    </citation>
    <scope>NUCLEOTIDE SEQUENCE [LARGE SCALE GENOMIC DNA]</scope>
    <source>
        <strain evidence="5 6">DSM 535</strain>
    </source>
</reference>
<evidence type="ECO:0000256" key="1">
    <source>
        <dbReference type="ARBA" id="ARBA00037217"/>
    </source>
</evidence>
<keyword evidence="6" id="KW-1185">Reference proteome</keyword>
<comment type="function">
    <text evidence="1">Probable oxidoreductase that may play a role as regulator of mitochondrial function.</text>
</comment>
<comment type="subunit">
    <text evidence="2">Interacts with COX5B; this interaction may contribute to localize PYROXD2 to the inner face of the inner mitochondrial membrane.</text>
</comment>
<evidence type="ECO:0000313" key="6">
    <source>
        <dbReference type="Proteomes" id="UP000194360"/>
    </source>
</evidence>